<feature type="transmembrane region" description="Helical" evidence="1">
    <location>
        <begin position="85"/>
        <end position="107"/>
    </location>
</feature>
<evidence type="ECO:0000313" key="3">
    <source>
        <dbReference type="Proteomes" id="UP000255279"/>
    </source>
</evidence>
<feature type="transmembrane region" description="Helical" evidence="1">
    <location>
        <begin position="54"/>
        <end position="73"/>
    </location>
</feature>
<organism evidence="2 3">
    <name type="scientific">Moraxella caviae</name>
    <dbReference type="NCBI Taxonomy" id="34060"/>
    <lineage>
        <taxon>Bacteria</taxon>
        <taxon>Pseudomonadati</taxon>
        <taxon>Pseudomonadota</taxon>
        <taxon>Gammaproteobacteria</taxon>
        <taxon>Moraxellales</taxon>
        <taxon>Moraxellaceae</taxon>
        <taxon>Moraxella</taxon>
    </lineage>
</organism>
<accession>A0A378R6G7</accession>
<evidence type="ECO:0000256" key="1">
    <source>
        <dbReference type="SAM" id="Phobius"/>
    </source>
</evidence>
<dbReference type="Proteomes" id="UP000255279">
    <property type="component" value="Unassembled WGS sequence"/>
</dbReference>
<proteinExistence type="predicted"/>
<sequence length="110" mass="11522">MTTQTMSASVDYKKWGLFALGVVALIALPSVAMAAGGLQGGLNTVKTQVETIKNAALTIGGIAAVIYLLWKAIQAWQGRCDWGEFGMSVAYVALAGAATTIAGWAWMLLQ</sequence>
<keyword evidence="1" id="KW-1133">Transmembrane helix</keyword>
<dbReference type="OrthoDB" id="404882at72274"/>
<name>A0A378R6G7_9GAMM</name>
<keyword evidence="1" id="KW-0812">Transmembrane</keyword>
<keyword evidence="1" id="KW-0472">Membrane</keyword>
<dbReference type="EMBL" id="UGQE01000002">
    <property type="protein sequence ID" value="STZ13656.1"/>
    <property type="molecule type" value="Genomic_DNA"/>
</dbReference>
<gene>
    <name evidence="2" type="ORF">NCTC10293_01234</name>
</gene>
<reference evidence="2 3" key="1">
    <citation type="submission" date="2018-06" db="EMBL/GenBank/DDBJ databases">
        <authorList>
            <consortium name="Pathogen Informatics"/>
            <person name="Doyle S."/>
        </authorList>
    </citation>
    <scope>NUCLEOTIDE SEQUENCE [LARGE SCALE GENOMIC DNA]</scope>
    <source>
        <strain evidence="2 3">NCTC10293</strain>
    </source>
</reference>
<dbReference type="InterPro" id="IPR007039">
    <property type="entry name" value="TrbC/VirB2"/>
</dbReference>
<dbReference type="Pfam" id="PF04956">
    <property type="entry name" value="TrbC"/>
    <property type="match status" value="1"/>
</dbReference>
<dbReference type="AlphaFoldDB" id="A0A378R6G7"/>
<evidence type="ECO:0000313" key="2">
    <source>
        <dbReference type="EMBL" id="STZ13656.1"/>
    </source>
</evidence>
<protein>
    <submittedName>
        <fullName evidence="2">TrbC/VIRB2 family</fullName>
    </submittedName>
</protein>
<dbReference type="RefSeq" id="WP_078277559.1">
    <property type="nucleotide sequence ID" value="NZ_CAACXO010000001.1"/>
</dbReference>